<evidence type="ECO:0000313" key="2">
    <source>
        <dbReference type="Proteomes" id="UP000189627"/>
    </source>
</evidence>
<name>A0A1U9UPV3_CUPNE</name>
<accession>A0A1U9UPV3</accession>
<evidence type="ECO:0000313" key="1">
    <source>
        <dbReference type="EMBL" id="AQV94744.1"/>
    </source>
</evidence>
<dbReference type="RefSeq" id="WP_078196936.1">
    <property type="nucleotide sequence ID" value="NZ_CP017757.2"/>
</dbReference>
<reference evidence="2" key="1">
    <citation type="submission" date="2017-02" db="EMBL/GenBank/DDBJ databases">
        <title>Complete genome sequence of Cupriavidus necator strain NH9, a 3-chlorobenzoate degrader.</title>
        <authorList>
            <person name="Moriuchi R."/>
            <person name="Dohra H."/>
            <person name="Ogawa N."/>
        </authorList>
    </citation>
    <scope>NUCLEOTIDE SEQUENCE [LARGE SCALE GENOMIC DNA]</scope>
    <source>
        <strain evidence="2">NH9</strain>
    </source>
</reference>
<dbReference type="AlphaFoldDB" id="A0A1U9UPV3"/>
<protein>
    <submittedName>
        <fullName evidence="1">Uncharacterized protein</fullName>
    </submittedName>
</protein>
<dbReference type="EMBL" id="CP017757">
    <property type="protein sequence ID" value="AQV94744.1"/>
    <property type="molecule type" value="Genomic_DNA"/>
</dbReference>
<dbReference type="OrthoDB" id="6058708at2"/>
<dbReference type="KEGG" id="cuh:BJN34_12725"/>
<proteinExistence type="predicted"/>
<organism evidence="1 2">
    <name type="scientific">Cupriavidus necator</name>
    <name type="common">Alcaligenes eutrophus</name>
    <name type="synonym">Ralstonia eutropha</name>
    <dbReference type="NCBI Taxonomy" id="106590"/>
    <lineage>
        <taxon>Bacteria</taxon>
        <taxon>Pseudomonadati</taxon>
        <taxon>Pseudomonadota</taxon>
        <taxon>Betaproteobacteria</taxon>
        <taxon>Burkholderiales</taxon>
        <taxon>Burkholderiaceae</taxon>
        <taxon>Cupriavidus</taxon>
    </lineage>
</organism>
<dbReference type="Proteomes" id="UP000189627">
    <property type="component" value="Chromosome 1"/>
</dbReference>
<gene>
    <name evidence="1" type="ORF">BJN34_12725</name>
</gene>
<sequence length="335" mass="34771">MSLIFMDGFDHYATADITKKWTSLAGASINASGGRRGGGAMSVSGSGNYVQKTFPAAAGWVVGAALSANILSSATIFALLDAGTIQCDLRLNVDGTLSVTRNGTAVTGGTSTLALSAGTFYYIEWKVTIADSIGANSCKVRVNGVDWITVATGQDLKSTANATANQVRLGISASTLTLLYDDHYVNDQNGSVNNDFLGDVRVDALYPTSDGANQAWTPSTAGAHWSLVDETAPNTTDYVESGTAAQKDTYGMGDISHTPVSIFGTQVNIAALKDDAGARSLKPVTRSGGTDYSGTAQALATTQAYYSEVRETDPATSAAWTKTGFNAAEFGVECV</sequence>